<evidence type="ECO:0000256" key="2">
    <source>
        <dbReference type="ARBA" id="ARBA00022763"/>
    </source>
</evidence>
<protein>
    <recommendedName>
        <fullName evidence="7">UvrABC system protein C</fullName>
        <shortName evidence="7">Protein UvrC</shortName>
    </recommendedName>
    <alternativeName>
        <fullName evidence="7">Excinuclease ABC subunit C</fullName>
    </alternativeName>
</protein>
<dbReference type="InterPro" id="IPR036876">
    <property type="entry name" value="UVR_dom_sf"/>
</dbReference>
<dbReference type="EMBL" id="AP012342">
    <property type="protein sequence ID" value="BAM07316.1"/>
    <property type="molecule type" value="Genomic_DNA"/>
</dbReference>
<dbReference type="GO" id="GO:0009380">
    <property type="term" value="C:excinuclease repair complex"/>
    <property type="evidence" value="ECO:0007669"/>
    <property type="project" value="InterPro"/>
</dbReference>
<dbReference type="NCBIfam" id="TIGR00194">
    <property type="entry name" value="uvrC"/>
    <property type="match status" value="1"/>
</dbReference>
<dbReference type="SMART" id="SM00465">
    <property type="entry name" value="GIYc"/>
    <property type="match status" value="1"/>
</dbReference>
<accession>I0IPW7</accession>
<dbReference type="SUPFAM" id="SSF82771">
    <property type="entry name" value="GIY-YIG endonuclease"/>
    <property type="match status" value="1"/>
</dbReference>
<dbReference type="InterPro" id="IPR038476">
    <property type="entry name" value="UvrC_RNase_H_dom_sf"/>
</dbReference>
<gene>
    <name evidence="7 11" type="primary">uvrC</name>
    <name evidence="11" type="ordered locus">LFE_1635</name>
</gene>
<dbReference type="InterPro" id="IPR001162">
    <property type="entry name" value="UvrC_RNase_H_dom"/>
</dbReference>
<evidence type="ECO:0000256" key="3">
    <source>
        <dbReference type="ARBA" id="ARBA00022769"/>
    </source>
</evidence>
<dbReference type="FunFam" id="3.40.1440.10:FF:000001">
    <property type="entry name" value="UvrABC system protein C"/>
    <property type="match status" value="1"/>
</dbReference>
<name>I0IPW7_LEPFC</name>
<dbReference type="SUPFAM" id="SSF47781">
    <property type="entry name" value="RuvA domain 2-like"/>
    <property type="match status" value="1"/>
</dbReference>
<comment type="similarity">
    <text evidence="7">Belongs to the UvrC family.</text>
</comment>
<keyword evidence="4 7" id="KW-0267">Excision nuclease</keyword>
<dbReference type="RefSeq" id="WP_014449801.1">
    <property type="nucleotide sequence ID" value="NC_017094.1"/>
</dbReference>
<comment type="subcellular location">
    <subcellularLocation>
        <location evidence="7">Cytoplasm</location>
    </subcellularLocation>
</comment>
<dbReference type="GO" id="GO:0005737">
    <property type="term" value="C:cytoplasm"/>
    <property type="evidence" value="ECO:0007669"/>
    <property type="project" value="UniProtKB-SubCell"/>
</dbReference>
<evidence type="ECO:0000259" key="10">
    <source>
        <dbReference type="PROSITE" id="PS50165"/>
    </source>
</evidence>
<dbReference type="PROSITE" id="PS50151">
    <property type="entry name" value="UVR"/>
    <property type="match status" value="1"/>
</dbReference>
<evidence type="ECO:0000313" key="12">
    <source>
        <dbReference type="Proteomes" id="UP000007382"/>
    </source>
</evidence>
<dbReference type="Proteomes" id="UP000007382">
    <property type="component" value="Chromosome"/>
</dbReference>
<dbReference type="Pfam" id="PF22920">
    <property type="entry name" value="UvrC_RNaseH"/>
    <property type="match status" value="1"/>
</dbReference>
<dbReference type="Pfam" id="PF02151">
    <property type="entry name" value="UVR"/>
    <property type="match status" value="1"/>
</dbReference>
<keyword evidence="6 7" id="KW-0742">SOS response</keyword>
<dbReference type="HOGENOM" id="CLU_014841_3_2_0"/>
<dbReference type="Gene3D" id="4.10.860.10">
    <property type="entry name" value="UVR domain"/>
    <property type="match status" value="1"/>
</dbReference>
<dbReference type="AlphaFoldDB" id="I0IPW7"/>
<dbReference type="Pfam" id="PF08459">
    <property type="entry name" value="UvrC_RNaseH_dom"/>
    <property type="match status" value="1"/>
</dbReference>
<dbReference type="InterPro" id="IPR000305">
    <property type="entry name" value="GIY-YIG_endonuc"/>
</dbReference>
<evidence type="ECO:0000256" key="1">
    <source>
        <dbReference type="ARBA" id="ARBA00022490"/>
    </source>
</evidence>
<comment type="subunit">
    <text evidence="7">Interacts with UvrB in an incision complex.</text>
</comment>
<dbReference type="InterPro" id="IPR003583">
    <property type="entry name" value="Hlx-hairpin-Hlx_DNA-bd_motif"/>
</dbReference>
<evidence type="ECO:0000259" key="9">
    <source>
        <dbReference type="PROSITE" id="PS50164"/>
    </source>
</evidence>
<sequence>MAEIINTGTENVFSPEILERIRMAPCEPGVYIMKDADGHVLYVGKSRNLRDRIRSYFTTRTGRGNRIAMMVTKIRNIDTIVTQTEVDALILENSLIKKYRPKYNVLLRDDKTYPLLRFTWQESFPRLSVVRKIQNDGALYFGPFVSPGALKDTLRLVTRTFPLASCEIPLDGSTERPCVEYQIQRCLGPCAGLVSIPDYRKVANEVRLFLEGKNDDLLRALHQEMTTLAKDLRFEEAAKIRDRFLNVSMIQEKQGISFDIQHSVDVVAIVRDVPFVLIEVLQLRGGSVSGKREIDLKNGEEATDSELLGAFFDQYYGKDLSTIPDEILIGSPLSEEELMSLSWLTEKKGGKVRIHHPLRGDRKILLDLSIKNGQEALIEQKKQKGAFKEALIELAEILGLEAPPSLMACVDISNIGDAFPVASYVTFRDGKPERSGYRKFRIQLEKGQDDFKMLAHVMERQFKENPLPDLLVIDGGPGQLGACVERLQEMSVLPVSRGVVSIAKERFRTGKLERIFIPGMENPVILPPHSKATHILVHMRDEAHRFAITYHRSLRENILRESRLLKIPGIGPEREKKLLKEFRSFNAIMAAPVEEIMRVAGVSQKVAQAILDMGKD</sequence>
<dbReference type="Gene3D" id="3.30.420.340">
    <property type="entry name" value="UvrC, RNAse H endonuclease domain"/>
    <property type="match status" value="1"/>
</dbReference>
<reference evidence="11 12" key="1">
    <citation type="journal article" date="2012" name="J. Bacteriol.">
        <title>Complete Genome Sequence of Leptospirillum ferrooxidans Strain C2-3, Isolated from a Fresh Volcanic Ash Deposit on the Island of Miyake, Japan.</title>
        <authorList>
            <person name="Fujimura R."/>
            <person name="Sato Y."/>
            <person name="Nishizawa T."/>
            <person name="Oshima K."/>
            <person name="Kim S.-W."/>
            <person name="Hattori M."/>
            <person name="Kamijo T."/>
            <person name="Ohta H."/>
        </authorList>
    </citation>
    <scope>NUCLEOTIDE SEQUENCE [LARGE SCALE GENOMIC DNA]</scope>
    <source>
        <strain evidence="11 12">C2-3</strain>
    </source>
</reference>
<keyword evidence="1 7" id="KW-0963">Cytoplasm</keyword>
<dbReference type="eggNOG" id="COG0322">
    <property type="taxonomic scope" value="Bacteria"/>
</dbReference>
<dbReference type="PROSITE" id="PS50165">
    <property type="entry name" value="UVRC"/>
    <property type="match status" value="1"/>
</dbReference>
<dbReference type="InterPro" id="IPR010994">
    <property type="entry name" value="RuvA_2-like"/>
</dbReference>
<dbReference type="InterPro" id="IPR035901">
    <property type="entry name" value="GIY-YIG_endonuc_sf"/>
</dbReference>
<dbReference type="InterPro" id="IPR047296">
    <property type="entry name" value="GIY-YIG_UvrC_Cho"/>
</dbReference>
<feature type="domain" description="GIY-YIG" evidence="9">
    <location>
        <begin position="26"/>
        <end position="105"/>
    </location>
</feature>
<evidence type="ECO:0000259" key="8">
    <source>
        <dbReference type="PROSITE" id="PS50151"/>
    </source>
</evidence>
<comment type="function">
    <text evidence="7">The UvrABC repair system catalyzes the recognition and processing of DNA lesions. UvrC both incises the 5' and 3' sides of the lesion. The N-terminal half is responsible for the 3' incision and the C-terminal half is responsible for the 5' incision.</text>
</comment>
<dbReference type="Pfam" id="PF14520">
    <property type="entry name" value="HHH_5"/>
    <property type="match status" value="1"/>
</dbReference>
<dbReference type="PANTHER" id="PTHR30562">
    <property type="entry name" value="UVRC/OXIDOREDUCTASE"/>
    <property type="match status" value="1"/>
</dbReference>
<keyword evidence="12" id="KW-1185">Reference proteome</keyword>
<feature type="domain" description="UVR" evidence="8">
    <location>
        <begin position="215"/>
        <end position="250"/>
    </location>
</feature>
<dbReference type="InterPro" id="IPR001943">
    <property type="entry name" value="UVR_dom"/>
</dbReference>
<dbReference type="OrthoDB" id="9804933at2"/>
<dbReference type="InterPro" id="IPR050066">
    <property type="entry name" value="UvrABC_protein_C"/>
</dbReference>
<dbReference type="HAMAP" id="MF_00203">
    <property type="entry name" value="UvrC"/>
    <property type="match status" value="1"/>
</dbReference>
<dbReference type="Gene3D" id="1.10.150.20">
    <property type="entry name" value="5' to 3' exonuclease, C-terminal subdomain"/>
    <property type="match status" value="1"/>
</dbReference>
<evidence type="ECO:0000256" key="5">
    <source>
        <dbReference type="ARBA" id="ARBA00023204"/>
    </source>
</evidence>
<dbReference type="GO" id="GO:0009381">
    <property type="term" value="F:excinuclease ABC activity"/>
    <property type="evidence" value="ECO:0007669"/>
    <property type="project" value="UniProtKB-UniRule"/>
</dbReference>
<dbReference type="PROSITE" id="PS50164">
    <property type="entry name" value="GIY_YIG"/>
    <property type="match status" value="1"/>
</dbReference>
<keyword evidence="2 7" id="KW-0227">DNA damage</keyword>
<evidence type="ECO:0000256" key="6">
    <source>
        <dbReference type="ARBA" id="ARBA00023236"/>
    </source>
</evidence>
<reference evidence="12" key="2">
    <citation type="submission" date="2012-03" db="EMBL/GenBank/DDBJ databases">
        <title>The complete genome sequence of the pioneer microbe on fresh volcanic deposit, Leptospirillum ferrooxidans strain C2-3.</title>
        <authorList>
            <person name="Fujimura R."/>
            <person name="Sato Y."/>
            <person name="Nishizawa T."/>
            <person name="Nanba K."/>
            <person name="Oshima K."/>
            <person name="Hattori M."/>
            <person name="Kamijo T."/>
            <person name="Ohta H."/>
        </authorList>
    </citation>
    <scope>NUCLEOTIDE SEQUENCE [LARGE SCALE GENOMIC DNA]</scope>
    <source>
        <strain evidence="12">C2-3</strain>
    </source>
</reference>
<feature type="domain" description="UvrC family homology region profile" evidence="10">
    <location>
        <begin position="266"/>
        <end position="482"/>
    </location>
</feature>
<proteinExistence type="inferred from homology"/>
<dbReference type="InterPro" id="IPR004791">
    <property type="entry name" value="UvrC"/>
</dbReference>
<evidence type="ECO:0000256" key="4">
    <source>
        <dbReference type="ARBA" id="ARBA00022881"/>
    </source>
</evidence>
<keyword evidence="3 7" id="KW-0228">DNA excision</keyword>
<keyword evidence="5 7" id="KW-0234">DNA repair</keyword>
<dbReference type="SMART" id="SM00278">
    <property type="entry name" value="HhH1"/>
    <property type="match status" value="2"/>
</dbReference>
<dbReference type="GO" id="GO:0003677">
    <property type="term" value="F:DNA binding"/>
    <property type="evidence" value="ECO:0007669"/>
    <property type="project" value="UniProtKB-UniRule"/>
</dbReference>
<dbReference type="Gene3D" id="3.40.1440.10">
    <property type="entry name" value="GIY-YIG endonuclease"/>
    <property type="match status" value="1"/>
</dbReference>
<organism evidence="11 12">
    <name type="scientific">Leptospirillum ferrooxidans (strain C2-3)</name>
    <dbReference type="NCBI Taxonomy" id="1162668"/>
    <lineage>
        <taxon>Bacteria</taxon>
        <taxon>Pseudomonadati</taxon>
        <taxon>Nitrospirota</taxon>
        <taxon>Nitrospiria</taxon>
        <taxon>Nitrospirales</taxon>
        <taxon>Nitrospiraceae</taxon>
        <taxon>Leptospirillum</taxon>
    </lineage>
</organism>
<evidence type="ECO:0000256" key="7">
    <source>
        <dbReference type="HAMAP-Rule" id="MF_00203"/>
    </source>
</evidence>
<dbReference type="GO" id="GO:0009432">
    <property type="term" value="P:SOS response"/>
    <property type="evidence" value="ECO:0007669"/>
    <property type="project" value="UniProtKB-UniRule"/>
</dbReference>
<dbReference type="PANTHER" id="PTHR30562:SF1">
    <property type="entry name" value="UVRABC SYSTEM PROTEIN C"/>
    <property type="match status" value="1"/>
</dbReference>
<dbReference type="GO" id="GO:0006289">
    <property type="term" value="P:nucleotide-excision repair"/>
    <property type="evidence" value="ECO:0007669"/>
    <property type="project" value="UniProtKB-UniRule"/>
</dbReference>
<dbReference type="CDD" id="cd10434">
    <property type="entry name" value="GIY-YIG_UvrC_Cho"/>
    <property type="match status" value="1"/>
</dbReference>
<evidence type="ECO:0000313" key="11">
    <source>
        <dbReference type="EMBL" id="BAM07316.1"/>
    </source>
</evidence>
<dbReference type="SUPFAM" id="SSF46600">
    <property type="entry name" value="C-terminal UvrC-binding domain of UvrB"/>
    <property type="match status" value="1"/>
</dbReference>
<dbReference type="KEGG" id="lfc:LFE_1635"/>
<dbReference type="STRING" id="1162668.LFE_1635"/>
<dbReference type="PATRIC" id="fig|1162668.3.peg.1946"/>
<dbReference type="Pfam" id="PF01541">
    <property type="entry name" value="GIY-YIG"/>
    <property type="match status" value="1"/>
</dbReference>